<name>A0A914DRZ5_9BILA</name>
<dbReference type="AlphaFoldDB" id="A0A914DRZ5"/>
<reference evidence="8" key="1">
    <citation type="submission" date="2022-11" db="UniProtKB">
        <authorList>
            <consortium name="WormBaseParasite"/>
        </authorList>
    </citation>
    <scope>IDENTIFICATION</scope>
</reference>
<dbReference type="GO" id="GO:0097193">
    <property type="term" value="P:intrinsic apoptotic signaling pathway"/>
    <property type="evidence" value="ECO:0007669"/>
    <property type="project" value="InterPro"/>
</dbReference>
<keyword evidence="6" id="KW-0472">Membrane</keyword>
<organism evidence="7 8">
    <name type="scientific">Acrobeloides nanus</name>
    <dbReference type="NCBI Taxonomy" id="290746"/>
    <lineage>
        <taxon>Eukaryota</taxon>
        <taxon>Metazoa</taxon>
        <taxon>Ecdysozoa</taxon>
        <taxon>Nematoda</taxon>
        <taxon>Chromadorea</taxon>
        <taxon>Rhabditida</taxon>
        <taxon>Tylenchina</taxon>
        <taxon>Cephalobomorpha</taxon>
        <taxon>Cephaloboidea</taxon>
        <taxon>Cephalobidae</taxon>
        <taxon>Acrobeloides</taxon>
    </lineage>
</organism>
<dbReference type="InterPro" id="IPR018796">
    <property type="entry name" value="COA8"/>
</dbReference>
<dbReference type="Pfam" id="PF10231">
    <property type="entry name" value="COA8"/>
    <property type="match status" value="1"/>
</dbReference>
<keyword evidence="7" id="KW-1185">Reference proteome</keyword>
<comment type="subcellular location">
    <subcellularLocation>
        <location evidence="1">Mitochondrion inner membrane</location>
        <topology evidence="1">Peripheral membrane protein</topology>
        <orientation evidence="1">Matrix side</orientation>
    </subcellularLocation>
</comment>
<dbReference type="Proteomes" id="UP000887540">
    <property type="component" value="Unplaced"/>
</dbReference>
<dbReference type="PANTHER" id="PTHR31107">
    <property type="entry name" value="APOPTOGENIC PROTEIN 1, MITOCHONDRIAL"/>
    <property type="match status" value="1"/>
</dbReference>
<sequence>MRLDHRFDWVGPPDTISKIRPIKLRAFENETSLEKNYRLSREELNNWNSKFWREHNELFHRRHHEFVTKFKQKNGLTPMDQISANDMSLFYKQFLNERSVIFTEYNKEWYRRNFALIWSALKVNLKRFTRI</sequence>
<protein>
    <submittedName>
        <fullName evidence="8">Apoptogenic protein 1, mitochondrial</fullName>
    </submittedName>
</protein>
<keyword evidence="5" id="KW-0496">Mitochondrion</keyword>
<keyword evidence="3" id="KW-0999">Mitochondrion inner membrane</keyword>
<comment type="similarity">
    <text evidence="2">Belongs to the COA8 family.</text>
</comment>
<evidence type="ECO:0000313" key="8">
    <source>
        <dbReference type="WBParaSite" id="ACRNAN_scaffold3679.g29278.t1"/>
    </source>
</evidence>
<dbReference type="WBParaSite" id="ACRNAN_scaffold3679.g29278.t1">
    <property type="protein sequence ID" value="ACRNAN_scaffold3679.g29278.t1"/>
    <property type="gene ID" value="ACRNAN_scaffold3679.g29278"/>
</dbReference>
<evidence type="ECO:0000313" key="7">
    <source>
        <dbReference type="Proteomes" id="UP000887540"/>
    </source>
</evidence>
<evidence type="ECO:0000256" key="5">
    <source>
        <dbReference type="ARBA" id="ARBA00023128"/>
    </source>
</evidence>
<dbReference type="GO" id="GO:0005743">
    <property type="term" value="C:mitochondrial inner membrane"/>
    <property type="evidence" value="ECO:0007669"/>
    <property type="project" value="UniProtKB-SubCell"/>
</dbReference>
<evidence type="ECO:0000256" key="4">
    <source>
        <dbReference type="ARBA" id="ARBA00022946"/>
    </source>
</evidence>
<proteinExistence type="inferred from homology"/>
<evidence type="ECO:0000256" key="1">
    <source>
        <dbReference type="ARBA" id="ARBA00004443"/>
    </source>
</evidence>
<accession>A0A914DRZ5</accession>
<evidence type="ECO:0000256" key="2">
    <source>
        <dbReference type="ARBA" id="ARBA00005453"/>
    </source>
</evidence>
<evidence type="ECO:0000256" key="6">
    <source>
        <dbReference type="ARBA" id="ARBA00023136"/>
    </source>
</evidence>
<dbReference type="PANTHER" id="PTHR31107:SF2">
    <property type="entry name" value="CYTOCHROME C OXIDASE ASSEMBLY FACTOR 8"/>
    <property type="match status" value="1"/>
</dbReference>
<evidence type="ECO:0000256" key="3">
    <source>
        <dbReference type="ARBA" id="ARBA00022792"/>
    </source>
</evidence>
<keyword evidence="4" id="KW-0809">Transit peptide</keyword>